<dbReference type="InterPro" id="IPR001878">
    <property type="entry name" value="Znf_CCHC"/>
</dbReference>
<dbReference type="Proteomes" id="UP000237000">
    <property type="component" value="Unassembled WGS sequence"/>
</dbReference>
<dbReference type="InParanoid" id="A0A2P5ELF0"/>
<dbReference type="EMBL" id="JXTC01000133">
    <property type="protein sequence ID" value="PON86373.1"/>
    <property type="molecule type" value="Genomic_DNA"/>
</dbReference>
<gene>
    <name evidence="4" type="ORF">TorRG33x02_178250</name>
</gene>
<dbReference type="GO" id="GO:0003676">
    <property type="term" value="F:nucleic acid binding"/>
    <property type="evidence" value="ECO:0007669"/>
    <property type="project" value="InterPro"/>
</dbReference>
<dbReference type="PROSITE" id="PS50158">
    <property type="entry name" value="ZF_CCHC"/>
    <property type="match status" value="1"/>
</dbReference>
<evidence type="ECO:0000256" key="2">
    <source>
        <dbReference type="SAM" id="MobiDB-lite"/>
    </source>
</evidence>
<protein>
    <submittedName>
        <fullName evidence="4">Zinc finger, CCHC-type</fullName>
    </submittedName>
</protein>
<feature type="compositionally biased region" description="Basic and acidic residues" evidence="2">
    <location>
        <begin position="398"/>
        <end position="410"/>
    </location>
</feature>
<evidence type="ECO:0000256" key="1">
    <source>
        <dbReference type="PROSITE-ProRule" id="PRU00047"/>
    </source>
</evidence>
<evidence type="ECO:0000313" key="4">
    <source>
        <dbReference type="EMBL" id="PON86373.1"/>
    </source>
</evidence>
<keyword evidence="1" id="KW-0479">Metal-binding</keyword>
<comment type="caution">
    <text evidence="4">The sequence shown here is derived from an EMBL/GenBank/DDBJ whole genome shotgun (WGS) entry which is preliminary data.</text>
</comment>
<keyword evidence="1" id="KW-0862">Zinc</keyword>
<accession>A0A2P5ELF0</accession>
<dbReference type="STRING" id="63057.A0A2P5ELF0"/>
<dbReference type="PANTHER" id="PTHR31286:SF167">
    <property type="entry name" value="OS09G0268800 PROTEIN"/>
    <property type="match status" value="1"/>
</dbReference>
<organism evidence="4 5">
    <name type="scientific">Trema orientale</name>
    <name type="common">Charcoal tree</name>
    <name type="synonym">Celtis orientalis</name>
    <dbReference type="NCBI Taxonomy" id="63057"/>
    <lineage>
        <taxon>Eukaryota</taxon>
        <taxon>Viridiplantae</taxon>
        <taxon>Streptophyta</taxon>
        <taxon>Embryophyta</taxon>
        <taxon>Tracheophyta</taxon>
        <taxon>Spermatophyta</taxon>
        <taxon>Magnoliopsida</taxon>
        <taxon>eudicotyledons</taxon>
        <taxon>Gunneridae</taxon>
        <taxon>Pentapetalae</taxon>
        <taxon>rosids</taxon>
        <taxon>fabids</taxon>
        <taxon>Rosales</taxon>
        <taxon>Cannabaceae</taxon>
        <taxon>Trema</taxon>
    </lineage>
</organism>
<feature type="region of interest" description="Disordered" evidence="2">
    <location>
        <begin position="275"/>
        <end position="421"/>
    </location>
</feature>
<evidence type="ECO:0000313" key="5">
    <source>
        <dbReference type="Proteomes" id="UP000237000"/>
    </source>
</evidence>
<proteinExistence type="predicted"/>
<dbReference type="InterPro" id="IPR025836">
    <property type="entry name" value="Zn_knuckle_CX2CX4HX4C"/>
</dbReference>
<name>A0A2P5ELF0_TREOI</name>
<keyword evidence="1" id="KW-0863">Zinc-finger</keyword>
<dbReference type="AlphaFoldDB" id="A0A2P5ELF0"/>
<dbReference type="OrthoDB" id="1750606at2759"/>
<keyword evidence="5" id="KW-1185">Reference proteome</keyword>
<feature type="domain" description="CCHC-type" evidence="3">
    <location>
        <begin position="161"/>
        <end position="174"/>
    </location>
</feature>
<feature type="compositionally biased region" description="Basic and acidic residues" evidence="2">
    <location>
        <begin position="295"/>
        <end position="305"/>
    </location>
</feature>
<dbReference type="PANTHER" id="PTHR31286">
    <property type="entry name" value="GLYCINE-RICH CELL WALL STRUCTURAL PROTEIN 1.8-LIKE"/>
    <property type="match status" value="1"/>
</dbReference>
<dbReference type="GO" id="GO:0008270">
    <property type="term" value="F:zinc ion binding"/>
    <property type="evidence" value="ECO:0007669"/>
    <property type="project" value="UniProtKB-KW"/>
</dbReference>
<evidence type="ECO:0000259" key="3">
    <source>
        <dbReference type="PROSITE" id="PS50158"/>
    </source>
</evidence>
<dbReference type="Pfam" id="PF14392">
    <property type="entry name" value="zf-CCHC_4"/>
    <property type="match status" value="1"/>
</dbReference>
<reference evidence="5" key="1">
    <citation type="submission" date="2016-06" db="EMBL/GenBank/DDBJ databases">
        <title>Parallel loss of symbiosis genes in relatives of nitrogen-fixing non-legume Parasponia.</title>
        <authorList>
            <person name="Van Velzen R."/>
            <person name="Holmer R."/>
            <person name="Bu F."/>
            <person name="Rutten L."/>
            <person name="Van Zeijl A."/>
            <person name="Liu W."/>
            <person name="Santuari L."/>
            <person name="Cao Q."/>
            <person name="Sharma T."/>
            <person name="Shen D."/>
            <person name="Roswanjaya Y."/>
            <person name="Wardhani T."/>
            <person name="Kalhor M.S."/>
            <person name="Jansen J."/>
            <person name="Van den Hoogen J."/>
            <person name="Gungor B."/>
            <person name="Hartog M."/>
            <person name="Hontelez J."/>
            <person name="Verver J."/>
            <person name="Yang W.-C."/>
            <person name="Schijlen E."/>
            <person name="Repin R."/>
            <person name="Schilthuizen M."/>
            <person name="Schranz E."/>
            <person name="Heidstra R."/>
            <person name="Miyata K."/>
            <person name="Fedorova E."/>
            <person name="Kohlen W."/>
            <person name="Bisseling T."/>
            <person name="Smit S."/>
            <person name="Geurts R."/>
        </authorList>
    </citation>
    <scope>NUCLEOTIDE SEQUENCE [LARGE SCALE GENOMIC DNA]</scope>
    <source>
        <strain evidence="5">cv. RG33-2</strain>
    </source>
</reference>
<sequence length="439" mass="48915">MDSDEIVKLCECMNLDDRDGPVVYLDKKLYESDKKDMDLCLIGKVLGNKPVNIEGLSEVVGQLWHTPTKVRVKAFGSFNQFSFWFANKDDQQRVYFGEKCAHFFGGLIGPVEDTDLSSPMMRVRVKIDVTKPLMRGLQVFAPRVMREVSLAFQYEYLPEFCFRCGAIGHKINECLVETDSDDENGGELRYGSWLRAFDLKQWRRERRSKSGGGSPRVGALEEMEISREYHGRQSALVAIQGVDAEVDKDVLAGRISNKDLLTKQSVTELTPIPLNKEYTISPPNPNSGTKKGKQKVGDDGEEVRLVDLIPGTSGPTSKGLLAGKKWKRVTRASPKKKSPKKTSVPGLHGGSLRAVPKSSKLLRLVKSTKSPRRDRLALQREGGPGSNNNTTLTAGSKRHLEFDEFTGDRAKRGRQYPTDVPAVAQNLLAPPAEQEHQSR</sequence>
<feature type="compositionally biased region" description="Basic residues" evidence="2">
    <location>
        <begin position="324"/>
        <end position="340"/>
    </location>
</feature>
<dbReference type="InterPro" id="IPR040256">
    <property type="entry name" value="At4g02000-like"/>
</dbReference>